<evidence type="ECO:0000313" key="2">
    <source>
        <dbReference type="EMBL" id="CAD5125975.1"/>
    </source>
</evidence>
<evidence type="ECO:0000313" key="3">
    <source>
        <dbReference type="Proteomes" id="UP000549394"/>
    </source>
</evidence>
<proteinExistence type="predicted"/>
<dbReference type="EMBL" id="CAJFCJ010000030">
    <property type="protein sequence ID" value="CAD5125975.1"/>
    <property type="molecule type" value="Genomic_DNA"/>
</dbReference>
<name>A0A7I8WCR9_9ANNE</name>
<organism evidence="2 3">
    <name type="scientific">Dimorphilus gyrociliatus</name>
    <dbReference type="NCBI Taxonomy" id="2664684"/>
    <lineage>
        <taxon>Eukaryota</taxon>
        <taxon>Metazoa</taxon>
        <taxon>Spiralia</taxon>
        <taxon>Lophotrochozoa</taxon>
        <taxon>Annelida</taxon>
        <taxon>Polychaeta</taxon>
        <taxon>Polychaeta incertae sedis</taxon>
        <taxon>Dinophilidae</taxon>
        <taxon>Dimorphilus</taxon>
    </lineage>
</organism>
<dbReference type="GO" id="GO:0035025">
    <property type="term" value="P:positive regulation of Rho protein signal transduction"/>
    <property type="evidence" value="ECO:0007669"/>
    <property type="project" value="InterPro"/>
</dbReference>
<accession>A0A7I8WCR9</accession>
<keyword evidence="3" id="KW-1185">Reference proteome</keyword>
<dbReference type="AlphaFoldDB" id="A0A7I8WCR9"/>
<comment type="caution">
    <text evidence="2">The sequence shown here is derived from an EMBL/GenBank/DDBJ whole genome shotgun (WGS) entry which is preliminary data.</text>
</comment>
<feature type="domain" description="Costars" evidence="1">
    <location>
        <begin position="20"/>
        <end position="95"/>
    </location>
</feature>
<dbReference type="InterPro" id="IPR027817">
    <property type="entry name" value="Costars_dom"/>
</dbReference>
<dbReference type="Proteomes" id="UP000549394">
    <property type="component" value="Unassembled WGS sequence"/>
</dbReference>
<sequence length="116" mass="13679">MFNKEEYGSLSEKRGTEASKRIDEELFQLYEIIANIGYLSNGYYTVTFGELFREYETISNKLNGLLVRARKRDMVKFEGEVLFERKDDNVVIKLEEFKLKRLKDISQEASLNFDSE</sequence>
<dbReference type="InterPro" id="IPR026111">
    <property type="entry name" value="Abra"/>
</dbReference>
<dbReference type="GO" id="GO:0045944">
    <property type="term" value="P:positive regulation of transcription by RNA polymerase II"/>
    <property type="evidence" value="ECO:0007669"/>
    <property type="project" value="TreeGrafter"/>
</dbReference>
<evidence type="ECO:0000259" key="1">
    <source>
        <dbReference type="SMART" id="SM01283"/>
    </source>
</evidence>
<dbReference type="GO" id="GO:0003779">
    <property type="term" value="F:actin binding"/>
    <property type="evidence" value="ECO:0007669"/>
    <property type="project" value="InterPro"/>
</dbReference>
<protein>
    <submittedName>
        <fullName evidence="2">DgyrCDS14156</fullName>
    </submittedName>
</protein>
<dbReference type="PANTHER" id="PTHR22739:SF7">
    <property type="entry name" value="EG:152A3.3 PROTEIN-RELATED"/>
    <property type="match status" value="1"/>
</dbReference>
<dbReference type="PANTHER" id="PTHR22739">
    <property type="entry name" value="STRIATED MUSCLE ACTIVATOR OF RHO-DEPENDENT SIGNALING-RELATED"/>
    <property type="match status" value="1"/>
</dbReference>
<dbReference type="GO" id="GO:0030017">
    <property type="term" value="C:sarcomere"/>
    <property type="evidence" value="ECO:0007669"/>
    <property type="project" value="TreeGrafter"/>
</dbReference>
<dbReference type="InterPro" id="IPR038095">
    <property type="entry name" value="Costars_sf"/>
</dbReference>
<gene>
    <name evidence="2" type="ORF">DGYR_LOCUS13267</name>
</gene>
<dbReference type="Gene3D" id="1.10.10.1540">
    <property type="entry name" value="Costar domain"/>
    <property type="match status" value="1"/>
</dbReference>
<dbReference type="OrthoDB" id="9871914at2759"/>
<dbReference type="SMART" id="SM01283">
    <property type="entry name" value="Costars"/>
    <property type="match status" value="1"/>
</dbReference>
<dbReference type="Pfam" id="PF14705">
    <property type="entry name" value="Costars"/>
    <property type="match status" value="1"/>
</dbReference>
<reference evidence="2 3" key="1">
    <citation type="submission" date="2020-08" db="EMBL/GenBank/DDBJ databases">
        <authorList>
            <person name="Hejnol A."/>
        </authorList>
    </citation>
    <scope>NUCLEOTIDE SEQUENCE [LARGE SCALE GENOMIC DNA]</scope>
</reference>